<keyword evidence="5" id="KW-0663">Pyridoxal phosphate</keyword>
<evidence type="ECO:0000313" key="11">
    <source>
        <dbReference type="Proteomes" id="UP000037737"/>
    </source>
</evidence>
<keyword evidence="4" id="KW-0479">Metal-binding</keyword>
<dbReference type="AlphaFoldDB" id="A0A0M9VKZ3"/>
<dbReference type="SUPFAM" id="SSF53383">
    <property type="entry name" value="PLP-dependent transferases"/>
    <property type="match status" value="1"/>
</dbReference>
<dbReference type="EMBL" id="LAVO01000011">
    <property type="protein sequence ID" value="KOS10305.1"/>
    <property type="molecule type" value="Genomic_DNA"/>
</dbReference>
<keyword evidence="6" id="KW-0408">Iron</keyword>
<name>A0A0M9VKZ3_9MICO</name>
<comment type="similarity">
    <text evidence="2">Belongs to the class-V pyridoxal-phosphate-dependent aminotransferase family. NifS/IscS subfamily.</text>
</comment>
<sequence>MTVYLDHAAATPLRPEARDAWLDALTSAGNASSVHSHGQAARRILEEAREALAGAVGCEPVEVVFTSGGTESVNLALKGLWGARRPRAAAIVLPDGEHHATLDAVSHLAERDGAEVRPVPLDVEGGIRISAFSDALDGAALATALMAGNETGTINDVATIAAAAGDRGVPLHIDAIAAFGHIDVDFRRLRGDAAAGVGLCALSVSAHKVGGPAGTGALVVSRTATLTPLLHGGGHQRRLRAGSQDVAGAAAFAAAATAAVSDLAAEADRLTLLRDELIRGVLAAVPDARLLGSRERRLPGNVHIHIPDAAGETLLFLLDQRGVSVSTGSACQAGVTEPSHVVLALGEDERVAGEVLRMTLGHTSTAADVAAVLAALPDAVARARAASGRRRGTRS</sequence>
<dbReference type="InterPro" id="IPR016454">
    <property type="entry name" value="Cysteine_dSase"/>
</dbReference>
<organism evidence="10 11">
    <name type="scientific">Microbacterium aurantiacum</name>
    <dbReference type="NCBI Taxonomy" id="162393"/>
    <lineage>
        <taxon>Bacteria</taxon>
        <taxon>Bacillati</taxon>
        <taxon>Actinomycetota</taxon>
        <taxon>Actinomycetes</taxon>
        <taxon>Micrococcales</taxon>
        <taxon>Microbacteriaceae</taxon>
        <taxon>Microbacterium</taxon>
    </lineage>
</organism>
<evidence type="ECO:0000259" key="9">
    <source>
        <dbReference type="Pfam" id="PF00266"/>
    </source>
</evidence>
<evidence type="ECO:0000256" key="6">
    <source>
        <dbReference type="ARBA" id="ARBA00023004"/>
    </source>
</evidence>
<protein>
    <submittedName>
        <fullName evidence="10">Cysteine desulfurase</fullName>
    </submittedName>
</protein>
<evidence type="ECO:0000256" key="4">
    <source>
        <dbReference type="ARBA" id="ARBA00022723"/>
    </source>
</evidence>
<dbReference type="KEGG" id="mcw:A8L33_11250"/>
<dbReference type="InterPro" id="IPR000192">
    <property type="entry name" value="Aminotrans_V_dom"/>
</dbReference>
<reference evidence="10" key="1">
    <citation type="submission" date="2015-04" db="EMBL/GenBank/DDBJ databases">
        <title>Complete genome sequence of Microbacterium chocolatum SIT 101, a bacterium enantioselectively hydrolyzing mesomeric diesters.</title>
        <authorList>
            <person name="Li X."/>
            <person name="Xu Y."/>
        </authorList>
    </citation>
    <scope>NUCLEOTIDE SEQUENCE [LARGE SCALE GENOMIC DNA]</scope>
    <source>
        <strain evidence="10">SIT 101</strain>
    </source>
</reference>
<dbReference type="PATRIC" id="fig|84292.3.peg.2180"/>
<feature type="domain" description="Aminotransferase class V" evidence="9">
    <location>
        <begin position="3"/>
        <end position="371"/>
    </location>
</feature>
<dbReference type="PIRSF" id="PIRSF005572">
    <property type="entry name" value="NifS"/>
    <property type="match status" value="1"/>
</dbReference>
<proteinExistence type="inferred from homology"/>
<comment type="catalytic activity">
    <reaction evidence="8">
        <text>(sulfur carrier)-H + L-cysteine = (sulfur carrier)-SH + L-alanine</text>
        <dbReference type="Rhea" id="RHEA:43892"/>
        <dbReference type="Rhea" id="RHEA-COMP:14737"/>
        <dbReference type="Rhea" id="RHEA-COMP:14739"/>
        <dbReference type="ChEBI" id="CHEBI:29917"/>
        <dbReference type="ChEBI" id="CHEBI:35235"/>
        <dbReference type="ChEBI" id="CHEBI:57972"/>
        <dbReference type="ChEBI" id="CHEBI:64428"/>
        <dbReference type="EC" id="2.8.1.7"/>
    </reaction>
</comment>
<comment type="caution">
    <text evidence="10">The sequence shown here is derived from an EMBL/GenBank/DDBJ whole genome shotgun (WGS) entry which is preliminary data.</text>
</comment>
<dbReference type="Proteomes" id="UP000037737">
    <property type="component" value="Unassembled WGS sequence"/>
</dbReference>
<dbReference type="InterPro" id="IPR015421">
    <property type="entry name" value="PyrdxlP-dep_Trfase_major"/>
</dbReference>
<dbReference type="InterPro" id="IPR015424">
    <property type="entry name" value="PyrdxlP-dep_Trfase"/>
</dbReference>
<dbReference type="PANTHER" id="PTHR11601">
    <property type="entry name" value="CYSTEINE DESULFURYLASE FAMILY MEMBER"/>
    <property type="match status" value="1"/>
</dbReference>
<dbReference type="GO" id="GO:0046872">
    <property type="term" value="F:metal ion binding"/>
    <property type="evidence" value="ECO:0007669"/>
    <property type="project" value="UniProtKB-KW"/>
</dbReference>
<evidence type="ECO:0000256" key="8">
    <source>
        <dbReference type="ARBA" id="ARBA00050776"/>
    </source>
</evidence>
<evidence type="ECO:0000256" key="5">
    <source>
        <dbReference type="ARBA" id="ARBA00022898"/>
    </source>
</evidence>
<accession>A0A0M9VKZ3</accession>
<dbReference type="Gene3D" id="3.90.1150.10">
    <property type="entry name" value="Aspartate Aminotransferase, domain 1"/>
    <property type="match status" value="1"/>
</dbReference>
<evidence type="ECO:0000256" key="1">
    <source>
        <dbReference type="ARBA" id="ARBA00001933"/>
    </source>
</evidence>
<dbReference type="PANTHER" id="PTHR11601:SF34">
    <property type="entry name" value="CYSTEINE DESULFURASE"/>
    <property type="match status" value="1"/>
</dbReference>
<dbReference type="GO" id="GO:0031071">
    <property type="term" value="F:cysteine desulfurase activity"/>
    <property type="evidence" value="ECO:0007669"/>
    <property type="project" value="UniProtKB-EC"/>
</dbReference>
<dbReference type="Gene3D" id="3.40.640.10">
    <property type="entry name" value="Type I PLP-dependent aspartate aminotransferase-like (Major domain)"/>
    <property type="match status" value="1"/>
</dbReference>
<dbReference type="OrthoDB" id="9808002at2"/>
<dbReference type="GO" id="GO:0051536">
    <property type="term" value="F:iron-sulfur cluster binding"/>
    <property type="evidence" value="ECO:0007669"/>
    <property type="project" value="UniProtKB-KW"/>
</dbReference>
<comment type="cofactor">
    <cofactor evidence="1">
        <name>pyridoxal 5'-phosphate</name>
        <dbReference type="ChEBI" id="CHEBI:597326"/>
    </cofactor>
</comment>
<gene>
    <name evidence="10" type="ORF">XI38_10700</name>
</gene>
<dbReference type="InterPro" id="IPR015422">
    <property type="entry name" value="PyrdxlP-dep_Trfase_small"/>
</dbReference>
<keyword evidence="3" id="KW-0808">Transferase</keyword>
<evidence type="ECO:0000313" key="10">
    <source>
        <dbReference type="EMBL" id="KOS10305.1"/>
    </source>
</evidence>
<evidence type="ECO:0000256" key="3">
    <source>
        <dbReference type="ARBA" id="ARBA00022679"/>
    </source>
</evidence>
<evidence type="ECO:0000256" key="7">
    <source>
        <dbReference type="ARBA" id="ARBA00023014"/>
    </source>
</evidence>
<dbReference type="Pfam" id="PF00266">
    <property type="entry name" value="Aminotran_5"/>
    <property type="match status" value="1"/>
</dbReference>
<evidence type="ECO:0000256" key="2">
    <source>
        <dbReference type="ARBA" id="ARBA00006490"/>
    </source>
</evidence>
<keyword evidence="7" id="KW-0411">Iron-sulfur</keyword>
<keyword evidence="11" id="KW-1185">Reference proteome</keyword>
<dbReference type="Gene3D" id="1.10.260.50">
    <property type="match status" value="1"/>
</dbReference>